<dbReference type="RefSeq" id="WP_351962182.1">
    <property type="nucleotide sequence ID" value="NZ_JBEOZM010000038.1"/>
</dbReference>
<proteinExistence type="predicted"/>
<keyword evidence="2" id="KW-1185">Reference proteome</keyword>
<comment type="caution">
    <text evidence="1">The sequence shown here is derived from an EMBL/GenBank/DDBJ whole genome shotgun (WGS) entry which is preliminary data.</text>
</comment>
<evidence type="ECO:0008006" key="3">
    <source>
        <dbReference type="Google" id="ProtNLM"/>
    </source>
</evidence>
<dbReference type="Proteomes" id="UP001490365">
    <property type="component" value="Unassembled WGS sequence"/>
</dbReference>
<accession>A0ABV1TV87</accession>
<gene>
    <name evidence="1" type="ORF">ABT211_42860</name>
</gene>
<sequence length="158" mass="17667">MTVPDLVPIRHEPNYRTSTIGQWDGGQFFAHVSGVFAGRDIDDRVLRRWYSVLHEFDAAGRHLDSRIRAAGTVADGPAKAPMVEAAQRLLHEWLDALPGRHFTDIAIAPFAVEVDGALFGLVSECHGEYPEGQEQDDWAEFYPNRLGFSAPWDGLYDT</sequence>
<organism evidence="1 2">
    <name type="scientific">Streptomyces sp. 900105755</name>
    <dbReference type="NCBI Taxonomy" id="3154389"/>
    <lineage>
        <taxon>Bacteria</taxon>
        <taxon>Bacillati</taxon>
        <taxon>Actinomycetota</taxon>
        <taxon>Actinomycetes</taxon>
        <taxon>Kitasatosporales</taxon>
        <taxon>Streptomycetaceae</taxon>
        <taxon>Streptomyces</taxon>
    </lineage>
</organism>
<evidence type="ECO:0000313" key="2">
    <source>
        <dbReference type="Proteomes" id="UP001490365"/>
    </source>
</evidence>
<evidence type="ECO:0000313" key="1">
    <source>
        <dbReference type="EMBL" id="MER6273950.1"/>
    </source>
</evidence>
<dbReference type="EMBL" id="JBEOZM010000038">
    <property type="protein sequence ID" value="MER6273950.1"/>
    <property type="molecule type" value="Genomic_DNA"/>
</dbReference>
<protein>
    <recommendedName>
        <fullName evidence="3">Formate hydrogenlyase regulatory protein HycA</fullName>
    </recommendedName>
</protein>
<reference evidence="1 2" key="1">
    <citation type="submission" date="2024-06" db="EMBL/GenBank/DDBJ databases">
        <title>The Natural Products Discovery Center: Release of the First 8490 Sequenced Strains for Exploring Actinobacteria Biosynthetic Diversity.</title>
        <authorList>
            <person name="Kalkreuter E."/>
            <person name="Kautsar S.A."/>
            <person name="Yang D."/>
            <person name="Bader C.D."/>
            <person name="Teijaro C.N."/>
            <person name="Fluegel L."/>
            <person name="Davis C.M."/>
            <person name="Simpson J.R."/>
            <person name="Lauterbach L."/>
            <person name="Steele A.D."/>
            <person name="Gui C."/>
            <person name="Meng S."/>
            <person name="Li G."/>
            <person name="Viehrig K."/>
            <person name="Ye F."/>
            <person name="Su P."/>
            <person name="Kiefer A.F."/>
            <person name="Nichols A."/>
            <person name="Cepeda A.J."/>
            <person name="Yan W."/>
            <person name="Fan B."/>
            <person name="Jiang Y."/>
            <person name="Adhikari A."/>
            <person name="Zheng C.-J."/>
            <person name="Schuster L."/>
            <person name="Cowan T.M."/>
            <person name="Smanski M.J."/>
            <person name="Chevrette M.G."/>
            <person name="De Carvalho L.P.S."/>
            <person name="Shen B."/>
        </authorList>
    </citation>
    <scope>NUCLEOTIDE SEQUENCE [LARGE SCALE GENOMIC DNA]</scope>
    <source>
        <strain evidence="1 2">NPDC001694</strain>
    </source>
</reference>
<name>A0ABV1TV87_9ACTN</name>